<keyword evidence="3" id="KW-0285">Flavoprotein</keyword>
<comment type="caution">
    <text evidence="6">The sequence shown here is derived from an EMBL/GenBank/DDBJ whole genome shotgun (WGS) entry which is preliminary data.</text>
</comment>
<dbReference type="PANTHER" id="PTHR43716">
    <property type="entry name" value="D-2-HYDROXYGLUTARATE DEHYDROGENASE, MITOCHONDRIAL"/>
    <property type="match status" value="1"/>
</dbReference>
<keyword evidence="7" id="KW-1185">Reference proteome</keyword>
<feature type="domain" description="FAD-binding PCMH-type" evidence="5">
    <location>
        <begin position="43"/>
        <end position="224"/>
    </location>
</feature>
<dbReference type="SUPFAM" id="SSF55103">
    <property type="entry name" value="FAD-linked oxidases, C-terminal domain"/>
    <property type="match status" value="1"/>
</dbReference>
<dbReference type="InterPro" id="IPR016164">
    <property type="entry name" value="FAD-linked_Oxase-like_C"/>
</dbReference>
<dbReference type="RefSeq" id="WP_261967303.1">
    <property type="nucleotide sequence ID" value="NZ_JAHHZF010000002.1"/>
</dbReference>
<dbReference type="GO" id="GO:0003824">
    <property type="term" value="F:catalytic activity"/>
    <property type="evidence" value="ECO:0007669"/>
    <property type="project" value="InterPro"/>
</dbReference>
<dbReference type="PROSITE" id="PS51387">
    <property type="entry name" value="FAD_PCMH"/>
    <property type="match status" value="1"/>
</dbReference>
<dbReference type="InterPro" id="IPR016167">
    <property type="entry name" value="FAD-bd_PCMH_sub1"/>
</dbReference>
<dbReference type="InterPro" id="IPR016169">
    <property type="entry name" value="FAD-bd_PCMH_sub2"/>
</dbReference>
<dbReference type="GO" id="GO:0022904">
    <property type="term" value="P:respiratory electron transport chain"/>
    <property type="evidence" value="ECO:0007669"/>
    <property type="project" value="TreeGrafter"/>
</dbReference>
<dbReference type="SUPFAM" id="SSF56176">
    <property type="entry name" value="FAD-binding/transporter-associated domain-like"/>
    <property type="match status" value="1"/>
</dbReference>
<gene>
    <name evidence="6" type="ORF">KL771_04190</name>
</gene>
<dbReference type="InterPro" id="IPR016166">
    <property type="entry name" value="FAD-bd_PCMH"/>
</dbReference>
<dbReference type="Gene3D" id="3.30.43.10">
    <property type="entry name" value="Uridine Diphospho-n-acetylenolpyruvylglucosamine Reductase, domain 2"/>
    <property type="match status" value="1"/>
</dbReference>
<dbReference type="InterPro" id="IPR016171">
    <property type="entry name" value="Vanillyl_alc_oxidase_C-sub2"/>
</dbReference>
<dbReference type="FunFam" id="1.10.45.10:FF:000001">
    <property type="entry name" value="D-lactate dehydrogenase mitochondrial"/>
    <property type="match status" value="1"/>
</dbReference>
<accession>A0A947GDU3</accession>
<dbReference type="Pfam" id="PF02913">
    <property type="entry name" value="FAD-oxidase_C"/>
    <property type="match status" value="1"/>
</dbReference>
<name>A0A947GDU3_9HYPH</name>
<evidence type="ECO:0000313" key="7">
    <source>
        <dbReference type="Proteomes" id="UP000766595"/>
    </source>
</evidence>
<evidence type="ECO:0000256" key="2">
    <source>
        <dbReference type="ARBA" id="ARBA00008000"/>
    </source>
</evidence>
<dbReference type="EMBL" id="JAHHZF010000002">
    <property type="protein sequence ID" value="MBT9288635.1"/>
    <property type="molecule type" value="Genomic_DNA"/>
</dbReference>
<dbReference type="Gene3D" id="3.30.465.10">
    <property type="match status" value="1"/>
</dbReference>
<dbReference type="Gene3D" id="3.30.70.2740">
    <property type="match status" value="1"/>
</dbReference>
<evidence type="ECO:0000256" key="4">
    <source>
        <dbReference type="ARBA" id="ARBA00022827"/>
    </source>
</evidence>
<comment type="similarity">
    <text evidence="2">Belongs to the FAD-binding oxidoreductase/transferase type 4 family.</text>
</comment>
<proteinExistence type="inferred from homology"/>
<dbReference type="InterPro" id="IPR004113">
    <property type="entry name" value="FAD-bd_oxidored_4_C"/>
</dbReference>
<evidence type="ECO:0000256" key="3">
    <source>
        <dbReference type="ARBA" id="ARBA00022630"/>
    </source>
</evidence>
<comment type="cofactor">
    <cofactor evidence="1">
        <name>FAD</name>
        <dbReference type="ChEBI" id="CHEBI:57692"/>
    </cofactor>
</comment>
<sequence>MPSRPAPPSSDLLARFAAIVGGRHALTAPDVTRPYLIEWRDRYEGASPMVLRPGSTAEVAAILKLASETGTPIVPQGGNTGLVGGQVPDESGTEIVLSLGRLDRIRAVDPAASTMTAEAGVILDRIHDAADAADRLFPLTLGSQGSCTIGGNLSSNAGGTAVLAYGNARDMVLGLEVVLPTGEIVEGLRALRKDNAGYDLKQLFLGTEGTLGVITAAVLKLWAKPKAQEVAVAGVATPADALAALGLAKTRAGAQLTAFEIMPRQLVEFCLRHQPGSRDPLSTPAPWYLLVEVSVGTGPAEAHALMEAVLEDGLAAGLIEDATIAQSVAQAKDFWRMRHGMSEVQKHEGGSIKHDVSLPLSALPEFLTRATEAVERLVPGCRPVPFGHLGDGNIHFNVSQPVGADKAAFLAGWEAMNAVVHGIVTELGGSIAAEHGVGRMKREMLAGVRSPVEMMLMRRLKATLDPAGILNPGKVV</sequence>
<organism evidence="6 7">
    <name type="scientific">Prosthecodimorpha staleyi</name>
    <dbReference type="NCBI Taxonomy" id="2840188"/>
    <lineage>
        <taxon>Bacteria</taxon>
        <taxon>Pseudomonadati</taxon>
        <taxon>Pseudomonadota</taxon>
        <taxon>Alphaproteobacteria</taxon>
        <taxon>Hyphomicrobiales</taxon>
        <taxon>Ancalomicrobiaceae</taxon>
        <taxon>Prosthecodimorpha</taxon>
    </lineage>
</organism>
<dbReference type="Proteomes" id="UP000766595">
    <property type="component" value="Unassembled WGS sequence"/>
</dbReference>
<dbReference type="Gene3D" id="1.10.45.10">
    <property type="entry name" value="Vanillyl-alcohol Oxidase, Chain A, domain 4"/>
    <property type="match status" value="1"/>
</dbReference>
<evidence type="ECO:0000256" key="1">
    <source>
        <dbReference type="ARBA" id="ARBA00001974"/>
    </source>
</evidence>
<dbReference type="InterPro" id="IPR051264">
    <property type="entry name" value="FAD-oxidored/transferase_4"/>
</dbReference>
<dbReference type="PANTHER" id="PTHR43716:SF2">
    <property type="entry name" value="BLL6224 PROTEIN"/>
    <property type="match status" value="1"/>
</dbReference>
<dbReference type="InterPro" id="IPR006094">
    <property type="entry name" value="Oxid_FAD_bind_N"/>
</dbReference>
<dbReference type="Pfam" id="PF01565">
    <property type="entry name" value="FAD_binding_4"/>
    <property type="match status" value="1"/>
</dbReference>
<protein>
    <submittedName>
        <fullName evidence="6">FAD-binding oxidoreductase</fullName>
    </submittedName>
</protein>
<reference evidence="6 7" key="1">
    <citation type="submission" date="2021-06" db="EMBL/GenBank/DDBJ databases">
        <authorList>
            <person name="Grouzdev D.S."/>
            <person name="Koziaeva V."/>
        </authorList>
    </citation>
    <scope>NUCLEOTIDE SEQUENCE [LARGE SCALE GENOMIC DNA]</scope>
    <source>
        <strain evidence="6 7">22</strain>
    </source>
</reference>
<evidence type="ECO:0000313" key="6">
    <source>
        <dbReference type="EMBL" id="MBT9288635.1"/>
    </source>
</evidence>
<evidence type="ECO:0000259" key="5">
    <source>
        <dbReference type="PROSITE" id="PS51387"/>
    </source>
</evidence>
<dbReference type="AlphaFoldDB" id="A0A947GDU3"/>
<dbReference type="Gene3D" id="3.30.70.2190">
    <property type="match status" value="1"/>
</dbReference>
<dbReference type="GO" id="GO:0071949">
    <property type="term" value="F:FAD binding"/>
    <property type="evidence" value="ECO:0007669"/>
    <property type="project" value="InterPro"/>
</dbReference>
<keyword evidence="4" id="KW-0274">FAD</keyword>
<dbReference type="InterPro" id="IPR036318">
    <property type="entry name" value="FAD-bd_PCMH-like_sf"/>
</dbReference>